<dbReference type="Proteomes" id="UP000183832">
    <property type="component" value="Unassembled WGS sequence"/>
</dbReference>
<dbReference type="PANTHER" id="PTHR24116:SF0">
    <property type="entry name" value="KINASE D-INTERACTING SUBSTRATE OF 220 KDA"/>
    <property type="match status" value="1"/>
</dbReference>
<dbReference type="OrthoDB" id="10251692at2759"/>
<evidence type="ECO:0000313" key="2">
    <source>
        <dbReference type="EMBL" id="CRL03930.1"/>
    </source>
</evidence>
<dbReference type="Pfam" id="PF00023">
    <property type="entry name" value="Ank"/>
    <property type="match status" value="1"/>
</dbReference>
<dbReference type="PROSITE" id="PS50088">
    <property type="entry name" value="ANK_REPEAT"/>
    <property type="match status" value="2"/>
</dbReference>
<dbReference type="InterPro" id="IPR002110">
    <property type="entry name" value="Ankyrin_rpt"/>
</dbReference>
<feature type="repeat" description="ANK" evidence="1">
    <location>
        <begin position="89"/>
        <end position="121"/>
    </location>
</feature>
<gene>
    <name evidence="2" type="ORF">CLUMA_CG017051</name>
</gene>
<dbReference type="Pfam" id="PF12796">
    <property type="entry name" value="Ank_2"/>
    <property type="match status" value="1"/>
</dbReference>
<feature type="repeat" description="ANK" evidence="1">
    <location>
        <begin position="56"/>
        <end position="88"/>
    </location>
</feature>
<dbReference type="EMBL" id="CVRI01000060">
    <property type="protein sequence ID" value="CRL03930.1"/>
    <property type="molecule type" value="Genomic_DNA"/>
</dbReference>
<dbReference type="PANTHER" id="PTHR24116">
    <property type="entry name" value="KINASE D-INTERACTING SUBSTRATE OF 220 KDA"/>
    <property type="match status" value="1"/>
</dbReference>
<keyword evidence="3" id="KW-1185">Reference proteome</keyword>
<dbReference type="Gene3D" id="1.25.40.20">
    <property type="entry name" value="Ankyrin repeat-containing domain"/>
    <property type="match status" value="1"/>
</dbReference>
<keyword evidence="1" id="KW-0040">ANK repeat</keyword>
<evidence type="ECO:0000256" key="1">
    <source>
        <dbReference type="PROSITE-ProRule" id="PRU00023"/>
    </source>
</evidence>
<evidence type="ECO:0000313" key="3">
    <source>
        <dbReference type="Proteomes" id="UP000183832"/>
    </source>
</evidence>
<reference evidence="2 3" key="1">
    <citation type="submission" date="2015-04" db="EMBL/GenBank/DDBJ databases">
        <authorList>
            <person name="Syromyatnikov M.Y."/>
            <person name="Popov V.N."/>
        </authorList>
    </citation>
    <scope>NUCLEOTIDE SEQUENCE [LARGE SCALE GENOMIC DNA]</scope>
</reference>
<dbReference type="AlphaFoldDB" id="A0A1J1IW55"/>
<protein>
    <submittedName>
        <fullName evidence="2">CLUMA_CG017051, isoform A</fullName>
    </submittedName>
</protein>
<accession>A0A1J1IW55</accession>
<dbReference type="GO" id="GO:0019887">
    <property type="term" value="F:protein kinase regulator activity"/>
    <property type="evidence" value="ECO:0007669"/>
    <property type="project" value="TreeGrafter"/>
</dbReference>
<dbReference type="GO" id="GO:0030165">
    <property type="term" value="F:PDZ domain binding"/>
    <property type="evidence" value="ECO:0007669"/>
    <property type="project" value="TreeGrafter"/>
</dbReference>
<organism evidence="2 3">
    <name type="scientific">Clunio marinus</name>
    <dbReference type="NCBI Taxonomy" id="568069"/>
    <lineage>
        <taxon>Eukaryota</taxon>
        <taxon>Metazoa</taxon>
        <taxon>Ecdysozoa</taxon>
        <taxon>Arthropoda</taxon>
        <taxon>Hexapoda</taxon>
        <taxon>Insecta</taxon>
        <taxon>Pterygota</taxon>
        <taxon>Neoptera</taxon>
        <taxon>Endopterygota</taxon>
        <taxon>Diptera</taxon>
        <taxon>Nematocera</taxon>
        <taxon>Chironomoidea</taxon>
        <taxon>Chironomidae</taxon>
        <taxon>Clunio</taxon>
    </lineage>
</organism>
<dbReference type="STRING" id="568069.A0A1J1IW55"/>
<dbReference type="InterPro" id="IPR036770">
    <property type="entry name" value="Ankyrin_rpt-contain_sf"/>
</dbReference>
<proteinExistence type="predicted"/>
<name>A0A1J1IW55_9DIPT</name>
<dbReference type="PROSITE" id="PS50297">
    <property type="entry name" value="ANK_REP_REGION"/>
    <property type="match status" value="2"/>
</dbReference>
<dbReference type="SUPFAM" id="SSF48403">
    <property type="entry name" value="Ankyrin repeat"/>
    <property type="match status" value="1"/>
</dbReference>
<sequence length="185" mass="20596">MDSKSTTVLTNLQRGNIEAKISAAKALNFYEKCGQGEVTDDEIRYHKNIDEPDAENGFTALQWACYYGQQKILERLVDLGANVNFLAKNYISALHLAAAYGHHEIVKYLIAKGAIVNQLDICGNTPLHFAAANNFPHSTNEILNSQFADIMIENEDGKTAYHLSIEKKAQLSQAVIENFFMNVIS</sequence>
<dbReference type="SMART" id="SM00248">
    <property type="entry name" value="ANK"/>
    <property type="match status" value="3"/>
</dbReference>
<dbReference type="InterPro" id="IPR052771">
    <property type="entry name" value="Neurotrophin_sig_adaptor"/>
</dbReference>